<dbReference type="EMBL" id="BTSY01000002">
    <property type="protein sequence ID" value="GMT14555.1"/>
    <property type="molecule type" value="Genomic_DNA"/>
</dbReference>
<comment type="caution">
    <text evidence="1">The sequence shown here is derived from an EMBL/GenBank/DDBJ whole genome shotgun (WGS) entry which is preliminary data.</text>
</comment>
<reference evidence="1" key="1">
    <citation type="submission" date="2023-10" db="EMBL/GenBank/DDBJ databases">
        <title>Genome assembly of Pristionchus species.</title>
        <authorList>
            <person name="Yoshida K."/>
            <person name="Sommer R.J."/>
        </authorList>
    </citation>
    <scope>NUCLEOTIDE SEQUENCE</scope>
    <source>
        <strain evidence="1">RS5133</strain>
    </source>
</reference>
<organism evidence="1 2">
    <name type="scientific">Pristionchus fissidentatus</name>
    <dbReference type="NCBI Taxonomy" id="1538716"/>
    <lineage>
        <taxon>Eukaryota</taxon>
        <taxon>Metazoa</taxon>
        <taxon>Ecdysozoa</taxon>
        <taxon>Nematoda</taxon>
        <taxon>Chromadorea</taxon>
        <taxon>Rhabditida</taxon>
        <taxon>Rhabditina</taxon>
        <taxon>Diplogasteromorpha</taxon>
        <taxon>Diplogasteroidea</taxon>
        <taxon>Neodiplogasteridae</taxon>
        <taxon>Pristionchus</taxon>
    </lineage>
</organism>
<proteinExistence type="predicted"/>
<keyword evidence="2" id="KW-1185">Reference proteome</keyword>
<accession>A0AAV5V4P3</accession>
<dbReference type="AlphaFoldDB" id="A0AAV5V4P3"/>
<dbReference type="Proteomes" id="UP001432322">
    <property type="component" value="Unassembled WGS sequence"/>
</dbReference>
<name>A0AAV5V4P3_9BILA</name>
<protein>
    <submittedName>
        <fullName evidence="1">Uncharacterized protein</fullName>
    </submittedName>
</protein>
<evidence type="ECO:0000313" key="2">
    <source>
        <dbReference type="Proteomes" id="UP001432322"/>
    </source>
</evidence>
<sequence>MSTYSLEWYYGNTVAHNLPLPLQRNFDVVAFYCLPPGSFVRHNLCCFVVKTMKLRDRGQSMHEPSNDDDVI</sequence>
<gene>
    <name evidence="1" type="ORF">PFISCL1PPCAC_5852</name>
</gene>
<evidence type="ECO:0000313" key="1">
    <source>
        <dbReference type="EMBL" id="GMT14555.1"/>
    </source>
</evidence>
<feature type="non-terminal residue" evidence="1">
    <location>
        <position position="71"/>
    </location>
</feature>